<gene>
    <name evidence="1" type="ORF">BN8_03328</name>
</gene>
<dbReference type="eggNOG" id="ENOG5031DBH">
    <property type="taxonomic scope" value="Bacteria"/>
</dbReference>
<protein>
    <submittedName>
        <fullName evidence="1">Uncharacterized protein</fullName>
    </submittedName>
</protein>
<dbReference type="AlphaFoldDB" id="I2GJV8"/>
<accession>I2GJV8</accession>
<dbReference type="EMBL" id="CAIT01000006">
    <property type="protein sequence ID" value="CCH54183.1"/>
    <property type="molecule type" value="Genomic_DNA"/>
</dbReference>
<name>I2GJV8_9BACT</name>
<keyword evidence="2" id="KW-1185">Reference proteome</keyword>
<reference evidence="1 2" key="1">
    <citation type="journal article" date="2012" name="J. Bacteriol.">
        <title>Genome Sequence of the Filamentous Bacterium Fibrisoma limi BUZ 3T.</title>
        <authorList>
            <person name="Filippini M."/>
            <person name="Qi W."/>
            <person name="Jaenicke S."/>
            <person name="Goesmann A."/>
            <person name="Smits T.H."/>
            <person name="Bagheri H.C."/>
        </authorList>
    </citation>
    <scope>NUCLEOTIDE SEQUENCE [LARGE SCALE GENOMIC DNA]</scope>
    <source>
        <strain evidence="2">BUZ 3T</strain>
    </source>
</reference>
<dbReference type="STRING" id="1185876.BN8_03328"/>
<dbReference type="RefSeq" id="WP_009282763.1">
    <property type="nucleotide sequence ID" value="NZ_CAIT01000006.1"/>
</dbReference>
<proteinExistence type="predicted"/>
<evidence type="ECO:0000313" key="1">
    <source>
        <dbReference type="EMBL" id="CCH54183.1"/>
    </source>
</evidence>
<evidence type="ECO:0000313" key="2">
    <source>
        <dbReference type="Proteomes" id="UP000009309"/>
    </source>
</evidence>
<comment type="caution">
    <text evidence="1">The sequence shown here is derived from an EMBL/GenBank/DDBJ whole genome shotgun (WGS) entry which is preliminary data.</text>
</comment>
<dbReference type="PROSITE" id="PS51257">
    <property type="entry name" value="PROKAR_LIPOPROTEIN"/>
    <property type="match status" value="1"/>
</dbReference>
<sequence length="428" mass="47948">MIRTRFSLVLLLTFGAAWWFSGCNLAPQEETPTAPKADTIRQINVFLETSASMNGYLRGSTEFKDIVSELVTKAAQIEPVRQPLALYTIDKDLKPYSGGVNAFNEGLATTPLATGKSSELHRIFEQVGAKARNGEVALLISDCVLSFPDAEIRKNPEINRTDASSVLKNAINQQFAQLRKDTISASVYAFESAFNGTYYDYQNKKQTLNGEKRPFYVWAIGKQRVLTLFNQQLQERLNAKPEHRLDFGAGKTVTDYDLFFTLNRQGENWEADKPAINNLKKVKPDAPAEFAIGVDLSGLPTYAQTEDFLTKNLVVSAGNARVKLVKVEERDDVKDTERLKANESRMLSESSHVLTFRVSQLFDAQTPVTITLPVRYDTWYVGQSTMDDRTPENRQGKTFALEHLMNGVREAYETGAGSFLKLSITLNQ</sequence>
<organism evidence="1 2">
    <name type="scientific">Fibrisoma limi BUZ 3</name>
    <dbReference type="NCBI Taxonomy" id="1185876"/>
    <lineage>
        <taxon>Bacteria</taxon>
        <taxon>Pseudomonadati</taxon>
        <taxon>Bacteroidota</taxon>
        <taxon>Cytophagia</taxon>
        <taxon>Cytophagales</taxon>
        <taxon>Spirosomataceae</taxon>
        <taxon>Fibrisoma</taxon>
    </lineage>
</organism>
<dbReference type="Proteomes" id="UP000009309">
    <property type="component" value="Unassembled WGS sequence"/>
</dbReference>